<dbReference type="PANTHER" id="PTHR21310">
    <property type="entry name" value="AMINOGLYCOSIDE PHOSPHOTRANSFERASE-RELATED-RELATED"/>
    <property type="match status" value="1"/>
</dbReference>
<dbReference type="Gene3D" id="3.90.1200.10">
    <property type="match status" value="2"/>
</dbReference>
<comment type="caution">
    <text evidence="2">The sequence shown here is derived from an EMBL/GenBank/DDBJ whole genome shotgun (WGS) entry which is preliminary data.</text>
</comment>
<gene>
    <name evidence="2" type="ORF">Sste5346_006102</name>
</gene>
<dbReference type="Proteomes" id="UP001583186">
    <property type="component" value="Unassembled WGS sequence"/>
</dbReference>
<keyword evidence="3" id="KW-1185">Reference proteome</keyword>
<evidence type="ECO:0000313" key="2">
    <source>
        <dbReference type="EMBL" id="KAL1893961.1"/>
    </source>
</evidence>
<proteinExistence type="predicted"/>
<protein>
    <recommendedName>
        <fullName evidence="1">Aminoglycoside phosphotransferase domain-containing protein</fullName>
    </recommendedName>
</protein>
<dbReference type="EMBL" id="JAWCUI010000035">
    <property type="protein sequence ID" value="KAL1893961.1"/>
    <property type="molecule type" value="Genomic_DNA"/>
</dbReference>
<dbReference type="Pfam" id="PF01636">
    <property type="entry name" value="APH"/>
    <property type="match status" value="1"/>
</dbReference>
<evidence type="ECO:0000259" key="1">
    <source>
        <dbReference type="Pfam" id="PF01636"/>
    </source>
</evidence>
<dbReference type="InterPro" id="IPR011009">
    <property type="entry name" value="Kinase-like_dom_sf"/>
</dbReference>
<sequence>MAPPKNHELKREKDCFAVTPERKYYRSGDTFIKRNLRPGEWQQHNGYMHVPIFNFERILNEGACLQFVAEHTNVPVPKLLACFEDDGAAYLVTEYVEGVGMDELSAEDQRTVAAELEQHLATLQALTSDTWGGPDGLVLPPYRVMRHCDRRPYRLRPRETADLVFCHNDLQAANVIVNPSTLKINAIIDWEYAGFYPPEFEKPFYQRPGPSVALDGEENDEAALQALLDAAKED</sequence>
<organism evidence="2 3">
    <name type="scientific">Sporothrix stenoceras</name>
    <dbReference type="NCBI Taxonomy" id="5173"/>
    <lineage>
        <taxon>Eukaryota</taxon>
        <taxon>Fungi</taxon>
        <taxon>Dikarya</taxon>
        <taxon>Ascomycota</taxon>
        <taxon>Pezizomycotina</taxon>
        <taxon>Sordariomycetes</taxon>
        <taxon>Sordariomycetidae</taxon>
        <taxon>Ophiostomatales</taxon>
        <taxon>Ophiostomataceae</taxon>
        <taxon>Sporothrix</taxon>
    </lineage>
</organism>
<dbReference type="PANTHER" id="PTHR21310:SF15">
    <property type="entry name" value="AMINOGLYCOSIDE PHOSPHOTRANSFERASE DOMAIN-CONTAINING PROTEIN"/>
    <property type="match status" value="1"/>
</dbReference>
<dbReference type="InterPro" id="IPR002575">
    <property type="entry name" value="Aminoglycoside_PTrfase"/>
</dbReference>
<dbReference type="Gene3D" id="3.30.200.150">
    <property type="match status" value="1"/>
</dbReference>
<feature type="domain" description="Aminoglycoside phosphotransferase" evidence="1">
    <location>
        <begin position="55"/>
        <end position="200"/>
    </location>
</feature>
<accession>A0ABR3Z000</accession>
<name>A0ABR3Z000_9PEZI</name>
<dbReference type="CDD" id="cd05120">
    <property type="entry name" value="APH_ChoK_like"/>
    <property type="match status" value="1"/>
</dbReference>
<reference evidence="2 3" key="1">
    <citation type="journal article" date="2024" name="IMA Fungus">
        <title>IMA Genome - F19 : A genome assembly and annotation guide to empower mycologists, including annotated draft genome sequences of Ceratocystis pirilliformis, Diaporthe australafricana, Fusarium ophioides, Paecilomyces lecythidis, and Sporothrix stenoceras.</title>
        <authorList>
            <person name="Aylward J."/>
            <person name="Wilson A.M."/>
            <person name="Visagie C.M."/>
            <person name="Spraker J."/>
            <person name="Barnes I."/>
            <person name="Buitendag C."/>
            <person name="Ceriani C."/>
            <person name="Del Mar Angel L."/>
            <person name="du Plessis D."/>
            <person name="Fuchs T."/>
            <person name="Gasser K."/>
            <person name="Kramer D."/>
            <person name="Li W."/>
            <person name="Munsamy K."/>
            <person name="Piso A."/>
            <person name="Price J.L."/>
            <person name="Sonnekus B."/>
            <person name="Thomas C."/>
            <person name="van der Nest A."/>
            <person name="van Dijk A."/>
            <person name="van Heerden A."/>
            <person name="van Vuuren N."/>
            <person name="Yilmaz N."/>
            <person name="Duong T.A."/>
            <person name="van der Merwe N.A."/>
            <person name="Wingfield M.J."/>
            <person name="Wingfield B.D."/>
        </authorList>
    </citation>
    <scope>NUCLEOTIDE SEQUENCE [LARGE SCALE GENOMIC DNA]</scope>
    <source>
        <strain evidence="2 3">CMW 5346</strain>
    </source>
</reference>
<dbReference type="InterPro" id="IPR051678">
    <property type="entry name" value="AGP_Transferase"/>
</dbReference>
<dbReference type="SUPFAM" id="SSF56112">
    <property type="entry name" value="Protein kinase-like (PK-like)"/>
    <property type="match status" value="1"/>
</dbReference>
<evidence type="ECO:0000313" key="3">
    <source>
        <dbReference type="Proteomes" id="UP001583186"/>
    </source>
</evidence>